<sequence length="173" mass="19311">MVKDRFTETGFTIIELVVTISVIGILLGMSYSQYATFTQRQKLITAGQTLKNILRDVESRSFNGEIDCSVCNCTDPNKESFVRWYMDLDNNIRQFYGSCGSNTFGVTNLGIVPEIFISSNFTLIEFYADPPSVNKDINICLSLNGLESKYYRIELHKSGEISDSGGVIPVCSP</sequence>
<dbReference type="InterPro" id="IPR045584">
    <property type="entry name" value="Pilin-like"/>
</dbReference>
<gene>
    <name evidence="2" type="ORF">A2153_00905</name>
</gene>
<keyword evidence="1" id="KW-1133">Transmembrane helix</keyword>
<evidence type="ECO:0000313" key="3">
    <source>
        <dbReference type="Proteomes" id="UP000177396"/>
    </source>
</evidence>
<proteinExistence type="predicted"/>
<evidence type="ECO:0000256" key="1">
    <source>
        <dbReference type="SAM" id="Phobius"/>
    </source>
</evidence>
<organism evidence="2 3">
    <name type="scientific">Candidatus Gottesmanbacteria bacterium RBG_16_38_7b</name>
    <dbReference type="NCBI Taxonomy" id="1798372"/>
    <lineage>
        <taxon>Bacteria</taxon>
        <taxon>Candidatus Gottesmaniibacteriota</taxon>
    </lineage>
</organism>
<dbReference type="NCBIfam" id="TIGR02532">
    <property type="entry name" value="IV_pilin_GFxxxE"/>
    <property type="match status" value="1"/>
</dbReference>
<dbReference type="EMBL" id="MFJB01000086">
    <property type="protein sequence ID" value="OGF98776.1"/>
    <property type="molecule type" value="Genomic_DNA"/>
</dbReference>
<comment type="caution">
    <text evidence="2">The sequence shown here is derived from an EMBL/GenBank/DDBJ whole genome shotgun (WGS) entry which is preliminary data.</text>
</comment>
<evidence type="ECO:0008006" key="4">
    <source>
        <dbReference type="Google" id="ProtNLM"/>
    </source>
</evidence>
<dbReference type="AlphaFoldDB" id="A0A1F5YFM2"/>
<name>A0A1F5YFM2_9BACT</name>
<dbReference type="Proteomes" id="UP000177396">
    <property type="component" value="Unassembled WGS sequence"/>
</dbReference>
<protein>
    <recommendedName>
        <fullName evidence="4">General secretion pathway GspH domain-containing protein</fullName>
    </recommendedName>
</protein>
<accession>A0A1F5YFM2</accession>
<evidence type="ECO:0000313" key="2">
    <source>
        <dbReference type="EMBL" id="OGF98776.1"/>
    </source>
</evidence>
<keyword evidence="1" id="KW-0472">Membrane</keyword>
<dbReference type="Gene3D" id="3.30.700.10">
    <property type="entry name" value="Glycoprotein, Type 4 Pilin"/>
    <property type="match status" value="1"/>
</dbReference>
<keyword evidence="1" id="KW-0812">Transmembrane</keyword>
<dbReference type="SUPFAM" id="SSF54523">
    <property type="entry name" value="Pili subunits"/>
    <property type="match status" value="1"/>
</dbReference>
<dbReference type="InterPro" id="IPR012902">
    <property type="entry name" value="N_methyl_site"/>
</dbReference>
<feature type="transmembrane region" description="Helical" evidence="1">
    <location>
        <begin position="12"/>
        <end position="31"/>
    </location>
</feature>
<reference evidence="2 3" key="1">
    <citation type="journal article" date="2016" name="Nat. Commun.">
        <title>Thousands of microbial genomes shed light on interconnected biogeochemical processes in an aquifer system.</title>
        <authorList>
            <person name="Anantharaman K."/>
            <person name="Brown C.T."/>
            <person name="Hug L.A."/>
            <person name="Sharon I."/>
            <person name="Castelle C.J."/>
            <person name="Probst A.J."/>
            <person name="Thomas B.C."/>
            <person name="Singh A."/>
            <person name="Wilkins M.J."/>
            <person name="Karaoz U."/>
            <person name="Brodie E.L."/>
            <person name="Williams K.H."/>
            <person name="Hubbard S.S."/>
            <person name="Banfield J.F."/>
        </authorList>
    </citation>
    <scope>NUCLEOTIDE SEQUENCE [LARGE SCALE GENOMIC DNA]</scope>
</reference>
<dbReference type="Pfam" id="PF07963">
    <property type="entry name" value="N_methyl"/>
    <property type="match status" value="1"/>
</dbReference>